<accession>A0A6H3FCH5</accession>
<dbReference type="GO" id="GO:0072380">
    <property type="term" value="C:TRC complex"/>
    <property type="evidence" value="ECO:0007669"/>
    <property type="project" value="TreeGrafter"/>
</dbReference>
<dbReference type="PANTHER" id="PTHR45831:SF2">
    <property type="entry name" value="LD24721P"/>
    <property type="match status" value="1"/>
</dbReference>
<feature type="repeat" description="TPR" evidence="3">
    <location>
        <begin position="91"/>
        <end position="124"/>
    </location>
</feature>
<evidence type="ECO:0000256" key="2">
    <source>
        <dbReference type="ARBA" id="ARBA00022803"/>
    </source>
</evidence>
<feature type="signal peptide" evidence="4">
    <location>
        <begin position="1"/>
        <end position="20"/>
    </location>
</feature>
<evidence type="ECO:0000256" key="4">
    <source>
        <dbReference type="SAM" id="SignalP"/>
    </source>
</evidence>
<dbReference type="PANTHER" id="PTHR45831">
    <property type="entry name" value="LD24721P"/>
    <property type="match status" value="1"/>
</dbReference>
<dbReference type="SUPFAM" id="SSF48452">
    <property type="entry name" value="TPR-like"/>
    <property type="match status" value="1"/>
</dbReference>
<keyword evidence="1" id="KW-0677">Repeat</keyword>
<evidence type="ECO:0000256" key="3">
    <source>
        <dbReference type="PROSITE-ProRule" id="PRU00339"/>
    </source>
</evidence>
<feature type="repeat" description="TPR" evidence="3">
    <location>
        <begin position="125"/>
        <end position="158"/>
    </location>
</feature>
<gene>
    <name evidence="5" type="ORF">EB812_04775</name>
</gene>
<evidence type="ECO:0000313" key="6">
    <source>
        <dbReference type="Proteomes" id="UP000292919"/>
    </source>
</evidence>
<dbReference type="PROSITE" id="PS50293">
    <property type="entry name" value="TPR_REGION"/>
    <property type="match status" value="1"/>
</dbReference>
<dbReference type="InterPro" id="IPR019734">
    <property type="entry name" value="TPR_rpt"/>
</dbReference>
<dbReference type="InterPro" id="IPR011990">
    <property type="entry name" value="TPR-like_helical_dom_sf"/>
</dbReference>
<dbReference type="RefSeq" id="WP_118230614.1">
    <property type="nucleotide sequence ID" value="NZ_DBFBQU010000023.1"/>
</dbReference>
<dbReference type="PROSITE" id="PS50005">
    <property type="entry name" value="TPR"/>
    <property type="match status" value="2"/>
</dbReference>
<reference evidence="5 6" key="1">
    <citation type="submission" date="2018-12" db="EMBL/GenBank/DDBJ databases">
        <title>First genome draft of Desulfovibrio legallis sp. nov.</title>
        <authorList>
            <person name="Ben Dhia O."/>
            <person name="Najjari A."/>
            <person name="Ferjani R."/>
            <person name="Fhoula I."/>
            <person name="Fardeau M.-L."/>
            <person name="Boudabbous A."/>
            <person name="Ouzari H.I."/>
        </authorList>
    </citation>
    <scope>NUCLEOTIDE SEQUENCE [LARGE SCALE GENOMIC DNA]</scope>
    <source>
        <strain evidence="5 6">H1T</strain>
    </source>
</reference>
<keyword evidence="4" id="KW-0732">Signal</keyword>
<dbReference type="Gene3D" id="1.25.40.10">
    <property type="entry name" value="Tetratricopeptide repeat domain"/>
    <property type="match status" value="2"/>
</dbReference>
<sequence length="250" mass="27975">MLRGFLLLCLLLAPVSPCFADAIDELNAAVKALERGQPERARDLVKAVINDVHTSNEYKAMAYYLYSLAEKNPQEAITYCAKAAELAPDNGRYHEKLGILYFQAQQYENAVKSLDKAIAVTPINAGAYSLRGLAYRESGQMEKALADMDKAISLDPSVPVFYARRGAARFLAHQPDGAFEDLSKAVQSEALPRETRANCYFYLAKIHMERRQYDKAKELLAASLRHLAQADKKREANLLLDQIKASEKWS</sequence>
<dbReference type="GO" id="GO:0016020">
    <property type="term" value="C:membrane"/>
    <property type="evidence" value="ECO:0007669"/>
    <property type="project" value="TreeGrafter"/>
</dbReference>
<protein>
    <submittedName>
        <fullName evidence="5">Tetratricopeptide repeat protein</fullName>
    </submittedName>
</protein>
<dbReference type="EMBL" id="SIXC01000005">
    <property type="protein sequence ID" value="TBH80466.1"/>
    <property type="molecule type" value="Genomic_DNA"/>
</dbReference>
<evidence type="ECO:0000256" key="1">
    <source>
        <dbReference type="ARBA" id="ARBA00022737"/>
    </source>
</evidence>
<dbReference type="InterPro" id="IPR047150">
    <property type="entry name" value="SGT"/>
</dbReference>
<dbReference type="Pfam" id="PF13414">
    <property type="entry name" value="TPR_11"/>
    <property type="match status" value="1"/>
</dbReference>
<dbReference type="GO" id="GO:0006620">
    <property type="term" value="P:post-translational protein targeting to endoplasmic reticulum membrane"/>
    <property type="evidence" value="ECO:0007669"/>
    <property type="project" value="TreeGrafter"/>
</dbReference>
<proteinExistence type="predicted"/>
<name>A0A6H3FCH5_9BACT</name>
<dbReference type="Proteomes" id="UP000292919">
    <property type="component" value="Unassembled WGS sequence"/>
</dbReference>
<keyword evidence="2 3" id="KW-0802">TPR repeat</keyword>
<dbReference type="GO" id="GO:0060090">
    <property type="term" value="F:molecular adaptor activity"/>
    <property type="evidence" value="ECO:0007669"/>
    <property type="project" value="TreeGrafter"/>
</dbReference>
<evidence type="ECO:0000313" key="5">
    <source>
        <dbReference type="EMBL" id="TBH80466.1"/>
    </source>
</evidence>
<keyword evidence="6" id="KW-1185">Reference proteome</keyword>
<organism evidence="5 6">
    <name type="scientific">Desulfovibrio legallii</name>
    <dbReference type="NCBI Taxonomy" id="571438"/>
    <lineage>
        <taxon>Bacteria</taxon>
        <taxon>Pseudomonadati</taxon>
        <taxon>Thermodesulfobacteriota</taxon>
        <taxon>Desulfovibrionia</taxon>
        <taxon>Desulfovibrionales</taxon>
        <taxon>Desulfovibrionaceae</taxon>
        <taxon>Desulfovibrio</taxon>
    </lineage>
</organism>
<dbReference type="AlphaFoldDB" id="A0A6H3FCH5"/>
<dbReference type="SMART" id="SM00028">
    <property type="entry name" value="TPR"/>
    <property type="match status" value="5"/>
</dbReference>
<feature type="chain" id="PRO_5026017390" evidence="4">
    <location>
        <begin position="21"/>
        <end position="250"/>
    </location>
</feature>
<comment type="caution">
    <text evidence="5">The sequence shown here is derived from an EMBL/GenBank/DDBJ whole genome shotgun (WGS) entry which is preliminary data.</text>
</comment>